<dbReference type="AlphaFoldDB" id="E4Y4G7"/>
<reference evidence="1" key="1">
    <citation type="journal article" date="2010" name="Science">
        <title>Plasticity of animal genome architecture unmasked by rapid evolution of a pelagic tunicate.</title>
        <authorList>
            <person name="Denoeud F."/>
            <person name="Henriet S."/>
            <person name="Mungpakdee S."/>
            <person name="Aury J.M."/>
            <person name="Da Silva C."/>
            <person name="Brinkmann H."/>
            <person name="Mikhaleva J."/>
            <person name="Olsen L.C."/>
            <person name="Jubin C."/>
            <person name="Canestro C."/>
            <person name="Bouquet J.M."/>
            <person name="Danks G."/>
            <person name="Poulain J."/>
            <person name="Campsteijn C."/>
            <person name="Adamski M."/>
            <person name="Cross I."/>
            <person name="Yadetie F."/>
            <person name="Muffato M."/>
            <person name="Louis A."/>
            <person name="Butcher S."/>
            <person name="Tsagkogeorga G."/>
            <person name="Konrad A."/>
            <person name="Singh S."/>
            <person name="Jensen M.F."/>
            <person name="Cong E.H."/>
            <person name="Eikeseth-Otteraa H."/>
            <person name="Noel B."/>
            <person name="Anthouard V."/>
            <person name="Porcel B.M."/>
            <person name="Kachouri-Lafond R."/>
            <person name="Nishino A."/>
            <person name="Ugolini M."/>
            <person name="Chourrout P."/>
            <person name="Nishida H."/>
            <person name="Aasland R."/>
            <person name="Huzurbazar S."/>
            <person name="Westhof E."/>
            <person name="Delsuc F."/>
            <person name="Lehrach H."/>
            <person name="Reinhardt R."/>
            <person name="Weissenbach J."/>
            <person name="Roy S.W."/>
            <person name="Artiguenave F."/>
            <person name="Postlethwait J.H."/>
            <person name="Manak J.R."/>
            <person name="Thompson E.M."/>
            <person name="Jaillon O."/>
            <person name="Du Pasquier L."/>
            <person name="Boudinot P."/>
            <person name="Liberles D.A."/>
            <person name="Volff J.N."/>
            <person name="Philippe H."/>
            <person name="Lenhard B."/>
            <person name="Roest Crollius H."/>
            <person name="Wincker P."/>
            <person name="Chourrout D."/>
        </authorList>
    </citation>
    <scope>NUCLEOTIDE SEQUENCE [LARGE SCALE GENOMIC DNA]</scope>
</reference>
<sequence length="252" mass="28486">MDFTETYAILENVPKDGGSLSEPILFYISAGVHNDSLNFYLQYGKKSRQFLMHVRECSSKAITLHCTHARSKSAKCKATARIIILDPKVIKSEKKVQAKRDRTIFKLDYEFPDIKDLSKYGTVTTIKPHTCQSTPSLFGVSREFRHTNGKLSVNLNKDQTQSQFDNSNLTDIMSVDKLARKAGFSLRKEKFSAQKKIQNSKSYTRTDLVPNHCKNFTVIDDSFSASRSELSLPEVDLMFDHTPANCTDLKAG</sequence>
<proteinExistence type="predicted"/>
<accession>E4Y4G7</accession>
<dbReference type="EMBL" id="FN654278">
    <property type="protein sequence ID" value="CBY30565.1"/>
    <property type="molecule type" value="Genomic_DNA"/>
</dbReference>
<protein>
    <submittedName>
        <fullName evidence="1">Uncharacterized protein</fullName>
    </submittedName>
</protein>
<organism evidence="1">
    <name type="scientific">Oikopleura dioica</name>
    <name type="common">Tunicate</name>
    <dbReference type="NCBI Taxonomy" id="34765"/>
    <lineage>
        <taxon>Eukaryota</taxon>
        <taxon>Metazoa</taxon>
        <taxon>Chordata</taxon>
        <taxon>Tunicata</taxon>
        <taxon>Appendicularia</taxon>
        <taxon>Copelata</taxon>
        <taxon>Oikopleuridae</taxon>
        <taxon>Oikopleura</taxon>
    </lineage>
</organism>
<name>E4Y4G7_OIKDI</name>
<evidence type="ECO:0000313" key="1">
    <source>
        <dbReference type="EMBL" id="CBY30565.1"/>
    </source>
</evidence>
<gene>
    <name evidence="1" type="ORF">GSOID_T00018437001</name>
</gene>
<dbReference type="Proteomes" id="UP000011014">
    <property type="component" value="Unassembled WGS sequence"/>
</dbReference>